<gene>
    <name evidence="2" type="ORF">VN24_25790</name>
</gene>
<dbReference type="HOGENOM" id="CLU_119383_0_0_9"/>
<sequence length="158" mass="18496">MMFTFRDAHREDFQLISTFPQNQMEAYFMFPRGGYPLHPEQLFEIAQNRLLPTVIERNNKIVGYCNIYDRTEGESCWLGNVIINPEFRGIGAGKHLIRVIKARAKEEIKVNEINLVCHNINTKALLFYYKLGFKPFDLKIMKDFNDNEIAGIMMKSKL</sequence>
<dbReference type="AlphaFoldDB" id="A0A0D5NR09"/>
<name>A0A0D5NR09_9BACL</name>
<feature type="domain" description="N-acetyltransferase" evidence="1">
    <location>
        <begin position="3"/>
        <end position="158"/>
    </location>
</feature>
<dbReference type="Pfam" id="PF00583">
    <property type="entry name" value="Acetyltransf_1"/>
    <property type="match status" value="1"/>
</dbReference>
<keyword evidence="3" id="KW-1185">Reference proteome</keyword>
<protein>
    <recommendedName>
        <fullName evidence="1">N-acetyltransferase domain-containing protein</fullName>
    </recommendedName>
</protein>
<dbReference type="STRING" id="1126833.VN24_25790"/>
<proteinExistence type="predicted"/>
<dbReference type="InterPro" id="IPR016181">
    <property type="entry name" value="Acyl_CoA_acyltransferase"/>
</dbReference>
<reference evidence="2 3" key="1">
    <citation type="journal article" date="2015" name="J. Biotechnol.">
        <title>Complete genome sequence of Paenibacillus beijingensis 7188(T) (=DSM 24997(T)), a novel rhizobacterium from jujube garden soil.</title>
        <authorList>
            <person name="Kwak Y."/>
            <person name="Shin J.H."/>
        </authorList>
    </citation>
    <scope>NUCLEOTIDE SEQUENCE [LARGE SCALE GENOMIC DNA]</scope>
    <source>
        <strain evidence="2 3">DSM 24997</strain>
    </source>
</reference>
<dbReference type="PATRIC" id="fig|1126833.4.peg.5672"/>
<evidence type="ECO:0000313" key="2">
    <source>
        <dbReference type="EMBL" id="AJY77348.1"/>
    </source>
</evidence>
<dbReference type="Proteomes" id="UP000032633">
    <property type="component" value="Chromosome"/>
</dbReference>
<accession>A0A0D5NR09</accession>
<dbReference type="InterPro" id="IPR000182">
    <property type="entry name" value="GNAT_dom"/>
</dbReference>
<reference evidence="3" key="2">
    <citation type="submission" date="2015-03" db="EMBL/GenBank/DDBJ databases">
        <title>Genome sequence of Paenibacillus beijingensis strain DSM 24997T.</title>
        <authorList>
            <person name="Kwak Y."/>
            <person name="Shin J.-H."/>
        </authorList>
    </citation>
    <scope>NUCLEOTIDE SEQUENCE [LARGE SCALE GENOMIC DNA]</scope>
    <source>
        <strain evidence="3">DSM 24997</strain>
    </source>
</reference>
<dbReference type="CDD" id="cd04301">
    <property type="entry name" value="NAT_SF"/>
    <property type="match status" value="1"/>
</dbReference>
<evidence type="ECO:0000259" key="1">
    <source>
        <dbReference type="PROSITE" id="PS51186"/>
    </source>
</evidence>
<dbReference type="OrthoDB" id="45853at2"/>
<dbReference type="RefSeq" id="WP_045672773.1">
    <property type="nucleotide sequence ID" value="NZ_CP011058.1"/>
</dbReference>
<dbReference type="PROSITE" id="PS51186">
    <property type="entry name" value="GNAT"/>
    <property type="match status" value="1"/>
</dbReference>
<dbReference type="EMBL" id="CP011058">
    <property type="protein sequence ID" value="AJY77348.1"/>
    <property type="molecule type" value="Genomic_DNA"/>
</dbReference>
<dbReference type="KEGG" id="pbj:VN24_25790"/>
<evidence type="ECO:0000313" key="3">
    <source>
        <dbReference type="Proteomes" id="UP000032633"/>
    </source>
</evidence>
<dbReference type="SUPFAM" id="SSF55729">
    <property type="entry name" value="Acyl-CoA N-acyltransferases (Nat)"/>
    <property type="match status" value="1"/>
</dbReference>
<dbReference type="GO" id="GO:0016747">
    <property type="term" value="F:acyltransferase activity, transferring groups other than amino-acyl groups"/>
    <property type="evidence" value="ECO:0007669"/>
    <property type="project" value="InterPro"/>
</dbReference>
<organism evidence="2 3">
    <name type="scientific">Paenibacillus beijingensis</name>
    <dbReference type="NCBI Taxonomy" id="1126833"/>
    <lineage>
        <taxon>Bacteria</taxon>
        <taxon>Bacillati</taxon>
        <taxon>Bacillota</taxon>
        <taxon>Bacilli</taxon>
        <taxon>Bacillales</taxon>
        <taxon>Paenibacillaceae</taxon>
        <taxon>Paenibacillus</taxon>
    </lineage>
</organism>
<dbReference type="Gene3D" id="3.40.630.30">
    <property type="match status" value="1"/>
</dbReference>